<dbReference type="PANTHER" id="PTHR43711:SF1">
    <property type="entry name" value="HISTIDINE KINASE 1"/>
    <property type="match status" value="1"/>
</dbReference>
<keyword evidence="11" id="KW-1185">Reference proteome</keyword>
<accession>A0ABQ3V6X8</accession>
<evidence type="ECO:0000313" key="10">
    <source>
        <dbReference type="EMBL" id="GHO60697.1"/>
    </source>
</evidence>
<evidence type="ECO:0000259" key="8">
    <source>
        <dbReference type="PROSITE" id="PS50112"/>
    </source>
</evidence>
<dbReference type="InterPro" id="IPR003661">
    <property type="entry name" value="HisK_dim/P_dom"/>
</dbReference>
<dbReference type="CDD" id="cd00130">
    <property type="entry name" value="PAS"/>
    <property type="match status" value="3"/>
</dbReference>
<dbReference type="InterPro" id="IPR035965">
    <property type="entry name" value="PAS-like_dom_sf"/>
</dbReference>
<dbReference type="InterPro" id="IPR036890">
    <property type="entry name" value="HATPase_C_sf"/>
</dbReference>
<dbReference type="SMART" id="SM00388">
    <property type="entry name" value="HisKA"/>
    <property type="match status" value="1"/>
</dbReference>
<dbReference type="Pfam" id="PF00512">
    <property type="entry name" value="HisKA"/>
    <property type="match status" value="1"/>
</dbReference>
<dbReference type="CDD" id="cd00082">
    <property type="entry name" value="HisKA"/>
    <property type="match status" value="1"/>
</dbReference>
<sequence length="758" mass="85851">MMFNPQSSESSLPTSRDTLLSTLETLPDALFVVDDATTIVYANASAQTMLGTTQEALVGNSFWCLAPHLVSTTLYQAVLKARQTRKLTDVDYRSPVTQTWFHAQISPTGVGLAVLFQENTEPTQCQDALRQSEQRYRDLLEHSAERVAMLTPEGLILEISQRPLTDAQVQLEEVIGKPLTAVPWWSSVPHAQRQLGAAIEQARQGETVRFEARIYPHPERYIDLALTLTPQCAANQQVEYLICTGFDITRYKHVEVELRTVLDTVPQFVWIRRPDGSIAYCNRRSHDYAHEMAEQPPEDEWFQHLPPTDRLCIQGMWHTAPRTDITSDEAASLQFVHPEDRERVLALQRQALETGEPYEFEYRLRERQPGAYRWFLSRGVPLRNEERQVVQWVDTCTDIQRQKQTEDALHQSQERVNHLMNSSVIGIFFAEGDVVVEGNNTFLRMTGYNRDELCRRCINWGSFTLPTSKPSLFQQAHQELVVQQDTTPFEAELVCKDGSRLDVLMGGVAFHGEVLQGIGFVLDNSARKELEQRKDHFLGMVSHELKTPLTSLKLQTQLLRKQLGKQGIDNADPVLSRMEAQLNMVTRLVGELLDLSKIQAGTLEYAQETVNLDDVLQEVVEIVQQMQTTHTIVVHRAASPPLLVGDKDRLEQMLLNLISNAIKYSPGANTIEVDIKTSEKAVTLSVHDQGIGIPQEQREKIFERFYRAVAPHQRAFPGLGMGLYIVAEIVKYHGGSITMESEMGKGSTFQVTLPLKRT</sequence>
<dbReference type="InterPro" id="IPR004358">
    <property type="entry name" value="Sig_transdc_His_kin-like_C"/>
</dbReference>
<dbReference type="Pfam" id="PF02518">
    <property type="entry name" value="HATPase_c"/>
    <property type="match status" value="1"/>
</dbReference>
<dbReference type="SMART" id="SM00086">
    <property type="entry name" value="PAC"/>
    <property type="match status" value="3"/>
</dbReference>
<dbReference type="PRINTS" id="PR00344">
    <property type="entry name" value="BCTRLSENSOR"/>
</dbReference>
<dbReference type="InterPro" id="IPR013767">
    <property type="entry name" value="PAS_fold"/>
</dbReference>
<dbReference type="PROSITE" id="PS50109">
    <property type="entry name" value="HIS_KIN"/>
    <property type="match status" value="1"/>
</dbReference>
<dbReference type="SMART" id="SM00091">
    <property type="entry name" value="PAS"/>
    <property type="match status" value="4"/>
</dbReference>
<dbReference type="Proteomes" id="UP000654345">
    <property type="component" value="Unassembled WGS sequence"/>
</dbReference>
<dbReference type="InterPro" id="IPR013655">
    <property type="entry name" value="PAS_fold_3"/>
</dbReference>
<dbReference type="Pfam" id="PF08447">
    <property type="entry name" value="PAS_3"/>
    <property type="match status" value="1"/>
</dbReference>
<organism evidence="10 11">
    <name type="scientific">Ktedonobacter robiniae</name>
    <dbReference type="NCBI Taxonomy" id="2778365"/>
    <lineage>
        <taxon>Bacteria</taxon>
        <taxon>Bacillati</taxon>
        <taxon>Chloroflexota</taxon>
        <taxon>Ktedonobacteria</taxon>
        <taxon>Ktedonobacterales</taxon>
        <taxon>Ktedonobacteraceae</taxon>
        <taxon>Ktedonobacter</taxon>
    </lineage>
</organism>
<protein>
    <recommendedName>
        <fullName evidence="2">histidine kinase</fullName>
        <ecNumber evidence="2">2.7.13.3</ecNumber>
    </recommendedName>
</protein>
<evidence type="ECO:0000313" key="11">
    <source>
        <dbReference type="Proteomes" id="UP000654345"/>
    </source>
</evidence>
<feature type="domain" description="PAS" evidence="8">
    <location>
        <begin position="15"/>
        <end position="61"/>
    </location>
</feature>
<dbReference type="InterPro" id="IPR001610">
    <property type="entry name" value="PAC"/>
</dbReference>
<evidence type="ECO:0000259" key="9">
    <source>
        <dbReference type="PROSITE" id="PS50113"/>
    </source>
</evidence>
<evidence type="ECO:0000256" key="3">
    <source>
        <dbReference type="ARBA" id="ARBA00022553"/>
    </source>
</evidence>
<dbReference type="Gene3D" id="1.10.287.130">
    <property type="match status" value="1"/>
</dbReference>
<proteinExistence type="predicted"/>
<evidence type="ECO:0000256" key="2">
    <source>
        <dbReference type="ARBA" id="ARBA00012438"/>
    </source>
</evidence>
<keyword evidence="4" id="KW-0808">Transferase</keyword>
<dbReference type="InterPro" id="IPR003594">
    <property type="entry name" value="HATPase_dom"/>
</dbReference>
<dbReference type="PROSITE" id="PS50112">
    <property type="entry name" value="PAS"/>
    <property type="match status" value="1"/>
</dbReference>
<keyword evidence="5" id="KW-0418">Kinase</keyword>
<dbReference type="InterPro" id="IPR050736">
    <property type="entry name" value="Sensor_HK_Regulatory"/>
</dbReference>
<dbReference type="Gene3D" id="3.30.450.20">
    <property type="entry name" value="PAS domain"/>
    <property type="match status" value="4"/>
</dbReference>
<gene>
    <name evidence="10" type="ORF">KSB_91720</name>
</gene>
<dbReference type="Gene3D" id="3.30.565.10">
    <property type="entry name" value="Histidine kinase-like ATPase, C-terminal domain"/>
    <property type="match status" value="1"/>
</dbReference>
<comment type="catalytic activity">
    <reaction evidence="1">
        <text>ATP + protein L-histidine = ADP + protein N-phospho-L-histidine.</text>
        <dbReference type="EC" id="2.7.13.3"/>
    </reaction>
</comment>
<dbReference type="InterPro" id="IPR000014">
    <property type="entry name" value="PAS"/>
</dbReference>
<dbReference type="InterPro" id="IPR005467">
    <property type="entry name" value="His_kinase_dom"/>
</dbReference>
<dbReference type="NCBIfam" id="TIGR00229">
    <property type="entry name" value="sensory_box"/>
    <property type="match status" value="4"/>
</dbReference>
<evidence type="ECO:0000256" key="1">
    <source>
        <dbReference type="ARBA" id="ARBA00000085"/>
    </source>
</evidence>
<keyword evidence="6" id="KW-0902">Two-component regulatory system</keyword>
<evidence type="ECO:0000259" key="7">
    <source>
        <dbReference type="PROSITE" id="PS50109"/>
    </source>
</evidence>
<keyword evidence="3" id="KW-0597">Phosphoprotein</keyword>
<dbReference type="Pfam" id="PF13426">
    <property type="entry name" value="PAS_9"/>
    <property type="match status" value="2"/>
</dbReference>
<comment type="caution">
    <text evidence="10">The sequence shown here is derived from an EMBL/GenBank/DDBJ whole genome shotgun (WGS) entry which is preliminary data.</text>
</comment>
<dbReference type="InterPro" id="IPR036097">
    <property type="entry name" value="HisK_dim/P_sf"/>
</dbReference>
<evidence type="ECO:0000256" key="4">
    <source>
        <dbReference type="ARBA" id="ARBA00022679"/>
    </source>
</evidence>
<dbReference type="CDD" id="cd00075">
    <property type="entry name" value="HATPase"/>
    <property type="match status" value="1"/>
</dbReference>
<reference evidence="10 11" key="1">
    <citation type="journal article" date="2021" name="Int. J. Syst. Evol. Microbiol.">
        <title>Reticulibacter mediterranei gen. nov., sp. nov., within the new family Reticulibacteraceae fam. nov., and Ktedonospora formicarum gen. nov., sp. nov., Ktedonobacter robiniae sp. nov., Dictyobacter formicarum sp. nov. and Dictyobacter arantiisoli sp. nov., belonging to the class Ktedonobacteria.</title>
        <authorList>
            <person name="Yabe S."/>
            <person name="Zheng Y."/>
            <person name="Wang C.M."/>
            <person name="Sakai Y."/>
            <person name="Abe K."/>
            <person name="Yokota A."/>
            <person name="Donadio S."/>
            <person name="Cavaletti L."/>
            <person name="Monciardini P."/>
        </authorList>
    </citation>
    <scope>NUCLEOTIDE SEQUENCE [LARGE SCALE GENOMIC DNA]</scope>
    <source>
        <strain evidence="10 11">SOSP1-30</strain>
    </source>
</reference>
<evidence type="ECO:0000256" key="5">
    <source>
        <dbReference type="ARBA" id="ARBA00022777"/>
    </source>
</evidence>
<dbReference type="Pfam" id="PF00989">
    <property type="entry name" value="PAS"/>
    <property type="match status" value="1"/>
</dbReference>
<dbReference type="SUPFAM" id="SSF55874">
    <property type="entry name" value="ATPase domain of HSP90 chaperone/DNA topoisomerase II/histidine kinase"/>
    <property type="match status" value="1"/>
</dbReference>
<dbReference type="EC" id="2.7.13.3" evidence="2"/>
<feature type="domain" description="Histidine kinase" evidence="7">
    <location>
        <begin position="540"/>
        <end position="757"/>
    </location>
</feature>
<dbReference type="InterPro" id="IPR000700">
    <property type="entry name" value="PAS-assoc_C"/>
</dbReference>
<dbReference type="PROSITE" id="PS50113">
    <property type="entry name" value="PAC"/>
    <property type="match status" value="1"/>
</dbReference>
<dbReference type="SMART" id="SM00387">
    <property type="entry name" value="HATPase_c"/>
    <property type="match status" value="1"/>
</dbReference>
<dbReference type="PANTHER" id="PTHR43711">
    <property type="entry name" value="TWO-COMPONENT HISTIDINE KINASE"/>
    <property type="match status" value="1"/>
</dbReference>
<feature type="domain" description="PAC" evidence="9">
    <location>
        <begin position="358"/>
        <end position="411"/>
    </location>
</feature>
<dbReference type="SUPFAM" id="SSF55785">
    <property type="entry name" value="PYP-like sensor domain (PAS domain)"/>
    <property type="match status" value="5"/>
</dbReference>
<name>A0ABQ3V6X8_9CHLR</name>
<dbReference type="SUPFAM" id="SSF47384">
    <property type="entry name" value="Homodimeric domain of signal transducing histidine kinase"/>
    <property type="match status" value="1"/>
</dbReference>
<dbReference type="EMBL" id="BNJG01000006">
    <property type="protein sequence ID" value="GHO60697.1"/>
    <property type="molecule type" value="Genomic_DNA"/>
</dbReference>
<evidence type="ECO:0000256" key="6">
    <source>
        <dbReference type="ARBA" id="ARBA00023012"/>
    </source>
</evidence>